<dbReference type="InterPro" id="IPR013078">
    <property type="entry name" value="His_Pase_superF_clade-1"/>
</dbReference>
<reference evidence="5" key="1">
    <citation type="journal article" date="2005" name="Environ. Microbiol.">
        <title>Genetic and functional properties of uncultivated thermophilic crenarchaeotes from a subsurface gold mine as revealed by analysis of genome fragments.</title>
        <authorList>
            <person name="Nunoura T."/>
            <person name="Hirayama H."/>
            <person name="Takami H."/>
            <person name="Oida H."/>
            <person name="Nishi S."/>
            <person name="Shimamura S."/>
            <person name="Suzuki Y."/>
            <person name="Inagaki F."/>
            <person name="Takai K."/>
            <person name="Nealson K.H."/>
            <person name="Horikoshi K."/>
        </authorList>
    </citation>
    <scope>NUCLEOTIDE SEQUENCE</scope>
</reference>
<feature type="active site" description="Proton donor/acceptor" evidence="3">
    <location>
        <position position="87"/>
    </location>
</feature>
<evidence type="ECO:0000256" key="3">
    <source>
        <dbReference type="PIRSR" id="PIRSR613078-1"/>
    </source>
</evidence>
<evidence type="ECO:0000256" key="4">
    <source>
        <dbReference type="PIRSR" id="PIRSR613078-2"/>
    </source>
</evidence>
<dbReference type="AlphaFoldDB" id="H5STB8"/>
<dbReference type="Pfam" id="PF00300">
    <property type="entry name" value="His_Phos_1"/>
    <property type="match status" value="1"/>
</dbReference>
<feature type="binding site" evidence="4">
    <location>
        <position position="63"/>
    </location>
    <ligand>
        <name>substrate</name>
    </ligand>
</feature>
<dbReference type="GO" id="GO:0016791">
    <property type="term" value="F:phosphatase activity"/>
    <property type="evidence" value="ECO:0007669"/>
    <property type="project" value="TreeGrafter"/>
</dbReference>
<evidence type="ECO:0000313" key="5">
    <source>
        <dbReference type="EMBL" id="BAL59768.1"/>
    </source>
</evidence>
<feature type="binding site" evidence="4">
    <location>
        <begin position="87"/>
        <end position="90"/>
    </location>
    <ligand>
        <name>substrate</name>
    </ligand>
</feature>
<dbReference type="PANTHER" id="PTHR48100:SF1">
    <property type="entry name" value="HISTIDINE PHOSPHATASE FAMILY PROTEIN-RELATED"/>
    <property type="match status" value="1"/>
</dbReference>
<sequence length="214" mass="24665">MDGFYKTRVFLVRHGETDWNTQLRVMGQLDIPLNERGRAQARRTAELLAHEKFSAIYSSDLVRAVETAQILAAPHRLDVITVKELREARYGLWEGLTRDEVLQKFPEEYQMRRTDPANFRPSGGESRKELYERASQIFTELVARHPHQKILFVSHGGTIRAILRYVLGLGPGNGHFAVDNCGITIIDKEDDDSYEVFTVNSVFHLQELRTEDFF</sequence>
<gene>
    <name evidence="5" type="ORF">HGMM_OP4C404</name>
</gene>
<accession>H5STB8</accession>
<keyword evidence="1" id="KW-0324">Glycolysis</keyword>
<dbReference type="EMBL" id="AP011803">
    <property type="protein sequence ID" value="BAL59768.1"/>
    <property type="molecule type" value="Genomic_DNA"/>
</dbReference>
<evidence type="ECO:0000256" key="2">
    <source>
        <dbReference type="ARBA" id="ARBA00023235"/>
    </source>
</evidence>
<dbReference type="GO" id="GO:0005737">
    <property type="term" value="C:cytoplasm"/>
    <property type="evidence" value="ECO:0007669"/>
    <property type="project" value="TreeGrafter"/>
</dbReference>
<dbReference type="SUPFAM" id="SSF53254">
    <property type="entry name" value="Phosphoglycerate mutase-like"/>
    <property type="match status" value="1"/>
</dbReference>
<protein>
    <submittedName>
        <fullName evidence="5">Alpha-ribazole phosphatase</fullName>
    </submittedName>
</protein>
<reference evidence="5" key="2">
    <citation type="journal article" date="2012" name="PLoS ONE">
        <title>A Deeply Branching Thermophilic Bacterium with an Ancient Acetyl-CoA Pathway Dominates a Subsurface Ecosystem.</title>
        <authorList>
            <person name="Takami H."/>
            <person name="Noguchi H."/>
            <person name="Takaki Y."/>
            <person name="Uchiyama I."/>
            <person name="Toyoda A."/>
            <person name="Nishi S."/>
            <person name="Chee G.-J."/>
            <person name="Arai W."/>
            <person name="Nunoura T."/>
            <person name="Itoh T."/>
            <person name="Hattori M."/>
            <person name="Takai K."/>
        </authorList>
    </citation>
    <scope>NUCLEOTIDE SEQUENCE</scope>
</reference>
<dbReference type="InterPro" id="IPR050275">
    <property type="entry name" value="PGM_Phosphatase"/>
</dbReference>
<feature type="active site" description="Tele-phosphohistidine intermediate" evidence="3">
    <location>
        <position position="14"/>
    </location>
</feature>
<keyword evidence="2" id="KW-0413">Isomerase</keyword>
<dbReference type="Gene3D" id="3.40.50.1240">
    <property type="entry name" value="Phosphoglycerate mutase-like"/>
    <property type="match status" value="1"/>
</dbReference>
<name>H5STB8_ACEAU</name>
<dbReference type="InterPro" id="IPR001345">
    <property type="entry name" value="PG/BPGM_mutase_AS"/>
</dbReference>
<evidence type="ECO:0000256" key="1">
    <source>
        <dbReference type="ARBA" id="ARBA00023152"/>
    </source>
</evidence>
<organism evidence="5">
    <name type="scientific">Acetithermum autotrophicum</name>
    <dbReference type="NCBI Taxonomy" id="1446466"/>
    <lineage>
        <taxon>Bacteria</taxon>
        <taxon>Candidatus Bipolaricaulota</taxon>
        <taxon>Candidatus Acetithermum</taxon>
    </lineage>
</organism>
<feature type="binding site" evidence="4">
    <location>
        <begin position="13"/>
        <end position="20"/>
    </location>
    <ligand>
        <name>substrate</name>
    </ligand>
</feature>
<proteinExistence type="predicted"/>
<dbReference type="PROSITE" id="PS00175">
    <property type="entry name" value="PG_MUTASE"/>
    <property type="match status" value="1"/>
</dbReference>
<dbReference type="SMART" id="SM00855">
    <property type="entry name" value="PGAM"/>
    <property type="match status" value="1"/>
</dbReference>
<dbReference type="InterPro" id="IPR029033">
    <property type="entry name" value="His_PPase_superfam"/>
</dbReference>
<dbReference type="CDD" id="cd07067">
    <property type="entry name" value="HP_PGM_like"/>
    <property type="match status" value="1"/>
</dbReference>
<dbReference type="PANTHER" id="PTHR48100">
    <property type="entry name" value="BROAD-SPECIFICITY PHOSPHATASE YOR283W-RELATED"/>
    <property type="match status" value="1"/>
</dbReference>